<evidence type="ECO:0000313" key="1">
    <source>
        <dbReference type="EMBL" id="KAF4484567.1"/>
    </source>
</evidence>
<keyword evidence="2" id="KW-1185">Reference proteome</keyword>
<dbReference type="EMBL" id="ANPB02000004">
    <property type="protein sequence ID" value="KAF4484567.1"/>
    <property type="molecule type" value="Genomic_DNA"/>
</dbReference>
<evidence type="ECO:0000313" key="2">
    <source>
        <dbReference type="Proteomes" id="UP000011096"/>
    </source>
</evidence>
<accession>A0A7J6J5J9</accession>
<dbReference type="Proteomes" id="UP000011096">
    <property type="component" value="Unassembled WGS sequence"/>
</dbReference>
<protein>
    <submittedName>
        <fullName evidence="1">Uncharacterized protein</fullName>
    </submittedName>
</protein>
<dbReference type="RefSeq" id="XP_031891935.2">
    <property type="nucleotide sequence ID" value="XM_032028608.2"/>
</dbReference>
<organism evidence="1 2">
    <name type="scientific">Colletotrichum fructicola (strain Nara gc5)</name>
    <name type="common">Anthracnose fungus</name>
    <name type="synonym">Colletotrichum gloeosporioides (strain Nara gc5)</name>
    <dbReference type="NCBI Taxonomy" id="1213859"/>
    <lineage>
        <taxon>Eukaryota</taxon>
        <taxon>Fungi</taxon>
        <taxon>Dikarya</taxon>
        <taxon>Ascomycota</taxon>
        <taxon>Pezizomycotina</taxon>
        <taxon>Sordariomycetes</taxon>
        <taxon>Hypocreomycetidae</taxon>
        <taxon>Glomerellales</taxon>
        <taxon>Glomerellaceae</taxon>
        <taxon>Colletotrichum</taxon>
        <taxon>Colletotrichum gloeosporioides species complex</taxon>
    </lineage>
</organism>
<reference evidence="1 2" key="1">
    <citation type="submission" date="2012-08" db="EMBL/GenBank/DDBJ databases">
        <authorList>
            <person name="Gan P.H.P."/>
            <person name="Ikeda K."/>
            <person name="Irieda H."/>
            <person name="Narusaka M."/>
            <person name="O'Connell R.J."/>
            <person name="Narusaka Y."/>
            <person name="Takano Y."/>
            <person name="Kubo Y."/>
            <person name="Shirasu K."/>
        </authorList>
    </citation>
    <scope>NUCLEOTIDE SEQUENCE [LARGE SCALE GENOMIC DNA]</scope>
    <source>
        <strain evidence="1 2">Nara gc5</strain>
    </source>
</reference>
<reference evidence="1 2" key="2">
    <citation type="submission" date="2020-04" db="EMBL/GenBank/DDBJ databases">
        <title>Genome sequencing and assembly of multiple isolates from the Colletotrichum gloeosporioides species complex.</title>
        <authorList>
            <person name="Gan P."/>
            <person name="Shirasu K."/>
        </authorList>
    </citation>
    <scope>NUCLEOTIDE SEQUENCE [LARGE SCALE GENOMIC DNA]</scope>
    <source>
        <strain evidence="1 2">Nara gc5</strain>
    </source>
</reference>
<dbReference type="OrthoDB" id="10304028at2759"/>
<proteinExistence type="predicted"/>
<comment type="caution">
    <text evidence="1">The sequence shown here is derived from an EMBL/GenBank/DDBJ whole genome shotgun (WGS) entry which is preliminary data.</text>
</comment>
<dbReference type="AlphaFoldDB" id="A0A7J6J5J9"/>
<dbReference type="GeneID" id="43612705"/>
<name>A0A7J6J5J9_COLFN</name>
<sequence length="71" mass="8209">MILSTTQRITSSIVPTLTFRHGYSQKYHLLAHNFLHSRTGVGRSSLSNYHNHWFHLSHISREGLCPTLNHL</sequence>
<dbReference type="InParanoid" id="A0A7J6J5J9"/>
<gene>
    <name evidence="1" type="ORF">CGGC5_v008623</name>
</gene>